<evidence type="ECO:0000256" key="7">
    <source>
        <dbReference type="SAM" id="Phobius"/>
    </source>
</evidence>
<sequence>MSKKKQPKNRSGIIMLIVVILLYVVLYFYNPDKIFASLKASLNVLKMIAPILLIVFFLMALLNTFIDEKSIAKHLGKESGVKGWFIALFGGILSHGPGYIWYPMLQELRKKGALDGLLVAFLYARSIKLPWLPLMISYFGISFTIVLSFYVVLGAFVQGVITNRLK</sequence>
<keyword evidence="9" id="KW-1185">Reference proteome</keyword>
<reference evidence="9" key="1">
    <citation type="journal article" date="2010" name="Stand. Genomic Sci.">
        <title>Complete genome sequence of Sulfurimonas autotrophica type strain (OK10).</title>
        <authorList>
            <person name="Sikorski J."/>
            <person name="Munk C."/>
            <person name="Lapidus A."/>
            <person name="Djao O."/>
            <person name="Lucas S."/>
            <person name="Glavina Del Rio T."/>
            <person name="Nolan M."/>
            <person name="Tice H."/>
            <person name="Han C."/>
            <person name="Cheng J."/>
            <person name="Tapia R."/>
            <person name="Goodwin L."/>
            <person name="Pitluck S."/>
            <person name="Liolios K."/>
            <person name="Ivanova N."/>
            <person name="Mavromatis K."/>
            <person name="Mikhailova N."/>
            <person name="Pati A."/>
            <person name="Sims D."/>
            <person name="Meincke L."/>
            <person name="Brettin T."/>
            <person name="Detter J."/>
            <person name="Chen A."/>
            <person name="Palaniappan K."/>
            <person name="Land M."/>
            <person name="Hauser L."/>
            <person name="Chang Y."/>
            <person name="Jeffries C."/>
            <person name="Rohde M."/>
            <person name="Lang E."/>
            <person name="Spring S."/>
            <person name="Goker M."/>
            <person name="Woyke T."/>
            <person name="Bristow J."/>
            <person name="Eisen J."/>
            <person name="Markowitz V."/>
            <person name="Hugenholtz P."/>
            <person name="Kyrpides N."/>
            <person name="Klenk H."/>
        </authorList>
    </citation>
    <scope>NUCLEOTIDE SEQUENCE [LARGE SCALE GENOMIC DNA]</scope>
    <source>
        <strain evidence="9">ATCC BAA-671 / DSM 16294 / JCM 11897 / OK10</strain>
    </source>
</reference>
<keyword evidence="4 7" id="KW-0812">Transmembrane</keyword>
<evidence type="ECO:0000256" key="3">
    <source>
        <dbReference type="ARBA" id="ARBA00022475"/>
    </source>
</evidence>
<gene>
    <name evidence="8" type="ordered locus">Saut_0481</name>
</gene>
<evidence type="ECO:0000256" key="2">
    <source>
        <dbReference type="ARBA" id="ARBA00006386"/>
    </source>
</evidence>
<comment type="subcellular location">
    <subcellularLocation>
        <location evidence="1">Cell membrane</location>
        <topology evidence="1">Multi-pass membrane protein</topology>
    </subcellularLocation>
</comment>
<dbReference type="Proteomes" id="UP000007803">
    <property type="component" value="Chromosome"/>
</dbReference>
<evidence type="ECO:0000313" key="8">
    <source>
        <dbReference type="EMBL" id="ADN08530.1"/>
    </source>
</evidence>
<feature type="transmembrane region" description="Helical" evidence="7">
    <location>
        <begin position="12"/>
        <end position="29"/>
    </location>
</feature>
<name>E0UP66_SULAO</name>
<feature type="transmembrane region" description="Helical" evidence="7">
    <location>
        <begin position="83"/>
        <end position="102"/>
    </location>
</feature>
<dbReference type="Pfam" id="PF03773">
    <property type="entry name" value="ArsP_1"/>
    <property type="match status" value="1"/>
</dbReference>
<protein>
    <recommendedName>
        <fullName evidence="10">Permease</fullName>
    </recommendedName>
</protein>
<evidence type="ECO:0000256" key="5">
    <source>
        <dbReference type="ARBA" id="ARBA00022989"/>
    </source>
</evidence>
<keyword evidence="3" id="KW-1003">Cell membrane</keyword>
<dbReference type="STRING" id="563040.Saut_0481"/>
<organism evidence="8 9">
    <name type="scientific">Sulfurimonas autotrophica (strain ATCC BAA-671 / DSM 16294 / JCM 11897 / OK10)</name>
    <dbReference type="NCBI Taxonomy" id="563040"/>
    <lineage>
        <taxon>Bacteria</taxon>
        <taxon>Pseudomonadati</taxon>
        <taxon>Campylobacterota</taxon>
        <taxon>Epsilonproteobacteria</taxon>
        <taxon>Campylobacterales</taxon>
        <taxon>Sulfurimonadaceae</taxon>
        <taxon>Sulfurimonas</taxon>
    </lineage>
</organism>
<evidence type="ECO:0000256" key="6">
    <source>
        <dbReference type="ARBA" id="ARBA00023136"/>
    </source>
</evidence>
<evidence type="ECO:0008006" key="10">
    <source>
        <dbReference type="Google" id="ProtNLM"/>
    </source>
</evidence>
<comment type="similarity">
    <text evidence="2">Belongs to the UPF0718 family.</text>
</comment>
<feature type="transmembrane region" description="Helical" evidence="7">
    <location>
        <begin position="41"/>
        <end position="62"/>
    </location>
</feature>
<feature type="transmembrane region" description="Helical" evidence="7">
    <location>
        <begin position="135"/>
        <end position="157"/>
    </location>
</feature>
<proteinExistence type="inferred from homology"/>
<dbReference type="HOGENOM" id="CLU_101297_0_2_7"/>
<dbReference type="KEGG" id="sua:Saut_0481"/>
<evidence type="ECO:0000256" key="4">
    <source>
        <dbReference type="ARBA" id="ARBA00022692"/>
    </source>
</evidence>
<dbReference type="AlphaFoldDB" id="E0UP66"/>
<keyword evidence="6 7" id="KW-0472">Membrane</keyword>
<dbReference type="GO" id="GO:0005886">
    <property type="term" value="C:plasma membrane"/>
    <property type="evidence" value="ECO:0007669"/>
    <property type="project" value="UniProtKB-SubCell"/>
</dbReference>
<accession>E0UP66</accession>
<dbReference type="EMBL" id="CP002205">
    <property type="protein sequence ID" value="ADN08530.1"/>
    <property type="molecule type" value="Genomic_DNA"/>
</dbReference>
<keyword evidence="5 7" id="KW-1133">Transmembrane helix</keyword>
<evidence type="ECO:0000256" key="1">
    <source>
        <dbReference type="ARBA" id="ARBA00004651"/>
    </source>
</evidence>
<dbReference type="eggNOG" id="COG0701">
    <property type="taxonomic scope" value="Bacteria"/>
</dbReference>
<dbReference type="InterPro" id="IPR005524">
    <property type="entry name" value="DUF318"/>
</dbReference>
<evidence type="ECO:0000313" key="9">
    <source>
        <dbReference type="Proteomes" id="UP000007803"/>
    </source>
</evidence>
<dbReference type="RefSeq" id="WP_013326286.1">
    <property type="nucleotide sequence ID" value="NC_014506.1"/>
</dbReference>